<feature type="domain" description="HTH cro/C1-type" evidence="1">
    <location>
        <begin position="19"/>
        <end position="73"/>
    </location>
</feature>
<keyword evidence="3" id="KW-1185">Reference proteome</keyword>
<dbReference type="Pfam" id="PF19054">
    <property type="entry name" value="DUF5753"/>
    <property type="match status" value="1"/>
</dbReference>
<dbReference type="Pfam" id="PF13560">
    <property type="entry name" value="HTH_31"/>
    <property type="match status" value="1"/>
</dbReference>
<dbReference type="Proteomes" id="UP000239494">
    <property type="component" value="Unassembled WGS sequence"/>
</dbReference>
<dbReference type="GO" id="GO:0003677">
    <property type="term" value="F:DNA binding"/>
    <property type="evidence" value="ECO:0007669"/>
    <property type="project" value="InterPro"/>
</dbReference>
<dbReference type="Gene3D" id="1.10.260.40">
    <property type="entry name" value="lambda repressor-like DNA-binding domains"/>
    <property type="match status" value="1"/>
</dbReference>
<dbReference type="RefSeq" id="WP_170155800.1">
    <property type="nucleotide sequence ID" value="NZ_PVTF01000003.1"/>
</dbReference>
<evidence type="ECO:0000259" key="1">
    <source>
        <dbReference type="PROSITE" id="PS50943"/>
    </source>
</evidence>
<dbReference type="CDD" id="cd00093">
    <property type="entry name" value="HTH_XRE"/>
    <property type="match status" value="1"/>
</dbReference>
<name>A0A2T0TCQ6_9PSEU</name>
<accession>A0A2T0TCQ6</accession>
<dbReference type="EMBL" id="PVTF01000003">
    <property type="protein sequence ID" value="PRY43452.1"/>
    <property type="molecule type" value="Genomic_DNA"/>
</dbReference>
<dbReference type="SUPFAM" id="SSF47413">
    <property type="entry name" value="lambda repressor-like DNA-binding domains"/>
    <property type="match status" value="1"/>
</dbReference>
<organism evidence="2 3">
    <name type="scientific">Umezawaea tangerina</name>
    <dbReference type="NCBI Taxonomy" id="84725"/>
    <lineage>
        <taxon>Bacteria</taxon>
        <taxon>Bacillati</taxon>
        <taxon>Actinomycetota</taxon>
        <taxon>Actinomycetes</taxon>
        <taxon>Pseudonocardiales</taxon>
        <taxon>Pseudonocardiaceae</taxon>
        <taxon>Umezawaea</taxon>
    </lineage>
</organism>
<comment type="caution">
    <text evidence="2">The sequence shown here is derived from an EMBL/GenBank/DDBJ whole genome shotgun (WGS) entry which is preliminary data.</text>
</comment>
<dbReference type="InterPro" id="IPR010982">
    <property type="entry name" value="Lambda_DNA-bd_dom_sf"/>
</dbReference>
<dbReference type="SMART" id="SM00530">
    <property type="entry name" value="HTH_XRE"/>
    <property type="match status" value="1"/>
</dbReference>
<dbReference type="AlphaFoldDB" id="A0A2T0TCQ6"/>
<evidence type="ECO:0000313" key="3">
    <source>
        <dbReference type="Proteomes" id="UP000239494"/>
    </source>
</evidence>
<gene>
    <name evidence="2" type="ORF">CLV43_103195</name>
</gene>
<evidence type="ECO:0000313" key="2">
    <source>
        <dbReference type="EMBL" id="PRY43452.1"/>
    </source>
</evidence>
<dbReference type="InterPro" id="IPR001387">
    <property type="entry name" value="Cro/C1-type_HTH"/>
</dbReference>
<proteinExistence type="predicted"/>
<dbReference type="InterPro" id="IPR043917">
    <property type="entry name" value="DUF5753"/>
</dbReference>
<reference evidence="2 3" key="1">
    <citation type="submission" date="2018-03" db="EMBL/GenBank/DDBJ databases">
        <title>Genomic Encyclopedia of Archaeal and Bacterial Type Strains, Phase II (KMG-II): from individual species to whole genera.</title>
        <authorList>
            <person name="Goeker M."/>
        </authorList>
    </citation>
    <scope>NUCLEOTIDE SEQUENCE [LARGE SCALE GENOMIC DNA]</scope>
    <source>
        <strain evidence="2 3">DSM 44720</strain>
    </source>
</reference>
<dbReference type="PROSITE" id="PS50943">
    <property type="entry name" value="HTH_CROC1"/>
    <property type="match status" value="1"/>
</dbReference>
<sequence length="284" mass="31719">MSQQEQSPSDYKLLLGEELTTRRKDADKTRVEAAEALGCSEAKIGTIERGRSAISLLELRGLLALYDVPAPQRAEIEALALNARKRRPPTPWGSTVPPRLKQYFHVEETAREIRHHHTFLLHGLVQTEDYARAVIGHNRALRPAEVERLVEARMARQAWLKNGRPTRLTEVVPEAVLRSRLGGGDVMRGQLAHLTDLVSREVIDLRVVPIGAGMYSCGGYCFTILTRAAEQRSAVVYLENLTDGVFVDDETRVEQYETAFAEMLDLALSPEVTLELLTKVAAEL</sequence>
<protein>
    <submittedName>
        <fullName evidence="2">Helix-turn-helix protein</fullName>
    </submittedName>
</protein>